<keyword evidence="1" id="KW-0479">Metal-binding</keyword>
<feature type="signal peptide" evidence="3">
    <location>
        <begin position="1"/>
        <end position="22"/>
    </location>
</feature>
<evidence type="ECO:0000313" key="6">
    <source>
        <dbReference type="Proteomes" id="UP001164020"/>
    </source>
</evidence>
<sequence>MRKLTTLLLAAMLPLAPATALAAGSHSGGHDDEMMLGKPAEPAQAGRTIAVRMLETDDGEMLFEPSSIAVKRGETVLLDIRNDGELEHEFVMDEQEAIQEHKGLMEKFPEMEHADPNSVRLAPGESGQIAWTFTNDGSFEFACLIPGHYESGMHGPLDVAAK</sequence>
<accession>A0ABY7C0Z7</accession>
<reference evidence="5" key="1">
    <citation type="submission" date="2022-12" db="EMBL/GenBank/DDBJ databases">
        <title>Jiella pelagia sp. nov., isolated from phosphonate enriched culture of Northwest Pacific surface seawater.</title>
        <authorList>
            <person name="Shin D.Y."/>
            <person name="Hwang C.Y."/>
        </authorList>
    </citation>
    <scope>NUCLEOTIDE SEQUENCE</scope>
    <source>
        <strain evidence="5">HL-NP1</strain>
    </source>
</reference>
<dbReference type="Pfam" id="PF00127">
    <property type="entry name" value="Copper-bind"/>
    <property type="match status" value="1"/>
</dbReference>
<feature type="chain" id="PRO_5046526314" evidence="3">
    <location>
        <begin position="23"/>
        <end position="162"/>
    </location>
</feature>
<dbReference type="SUPFAM" id="SSF49503">
    <property type="entry name" value="Cupredoxins"/>
    <property type="match status" value="1"/>
</dbReference>
<evidence type="ECO:0000313" key="5">
    <source>
        <dbReference type="EMBL" id="WAP68428.1"/>
    </source>
</evidence>
<dbReference type="Proteomes" id="UP001164020">
    <property type="component" value="Chromosome"/>
</dbReference>
<evidence type="ECO:0000256" key="3">
    <source>
        <dbReference type="SAM" id="SignalP"/>
    </source>
</evidence>
<dbReference type="Gene3D" id="2.60.40.420">
    <property type="entry name" value="Cupredoxins - blue copper proteins"/>
    <property type="match status" value="1"/>
</dbReference>
<evidence type="ECO:0000256" key="2">
    <source>
        <dbReference type="ARBA" id="ARBA00023008"/>
    </source>
</evidence>
<organism evidence="5 6">
    <name type="scientific">Jiella pelagia</name>
    <dbReference type="NCBI Taxonomy" id="2986949"/>
    <lineage>
        <taxon>Bacteria</taxon>
        <taxon>Pseudomonadati</taxon>
        <taxon>Pseudomonadota</taxon>
        <taxon>Alphaproteobacteria</taxon>
        <taxon>Hyphomicrobiales</taxon>
        <taxon>Aurantimonadaceae</taxon>
        <taxon>Jiella</taxon>
    </lineage>
</organism>
<proteinExistence type="predicted"/>
<evidence type="ECO:0000259" key="4">
    <source>
        <dbReference type="Pfam" id="PF00127"/>
    </source>
</evidence>
<dbReference type="PROSITE" id="PS00079">
    <property type="entry name" value="MULTICOPPER_OXIDASE1"/>
    <property type="match status" value="1"/>
</dbReference>
<feature type="domain" description="Blue (type 1) copper" evidence="4">
    <location>
        <begin position="54"/>
        <end position="159"/>
    </location>
</feature>
<evidence type="ECO:0000256" key="1">
    <source>
        <dbReference type="ARBA" id="ARBA00022723"/>
    </source>
</evidence>
<dbReference type="RefSeq" id="WP_187391778.1">
    <property type="nucleotide sequence ID" value="NZ_CP114029.1"/>
</dbReference>
<gene>
    <name evidence="5" type="ORF">OH818_24440</name>
</gene>
<dbReference type="EMBL" id="CP114029">
    <property type="protein sequence ID" value="WAP68428.1"/>
    <property type="molecule type" value="Genomic_DNA"/>
</dbReference>
<keyword evidence="2" id="KW-0186">Copper</keyword>
<dbReference type="PANTHER" id="PTHR38439">
    <property type="entry name" value="AURACYANIN-B"/>
    <property type="match status" value="1"/>
</dbReference>
<name>A0ABY7C0Z7_9HYPH</name>
<keyword evidence="6" id="KW-1185">Reference proteome</keyword>
<keyword evidence="3" id="KW-0732">Signal</keyword>
<protein>
    <submittedName>
        <fullName evidence="5">Plastocyanin/azurin family copper-binding protein</fullName>
    </submittedName>
</protein>
<dbReference type="InterPro" id="IPR000923">
    <property type="entry name" value="BlueCu_1"/>
</dbReference>
<dbReference type="CDD" id="cd04211">
    <property type="entry name" value="Cupredoxin_like_2"/>
    <property type="match status" value="1"/>
</dbReference>
<dbReference type="InterPro" id="IPR050845">
    <property type="entry name" value="Cu-binding_ET"/>
</dbReference>
<dbReference type="PANTHER" id="PTHR38439:SF3">
    <property type="entry name" value="COPPER-RESISTANT CUPROPROTEIN COPI"/>
    <property type="match status" value="1"/>
</dbReference>
<dbReference type="InterPro" id="IPR033138">
    <property type="entry name" value="Cu_oxidase_CS"/>
</dbReference>
<dbReference type="InterPro" id="IPR008972">
    <property type="entry name" value="Cupredoxin"/>
</dbReference>